<sequence>MDSATTDQVHDTGDGTDALDLNIHVFESWSASPEATMNPTTITWAVAQGHGGPAV</sequence>
<accession>A0ABT4U8H9</accession>
<keyword evidence="2" id="KW-1185">Reference proteome</keyword>
<dbReference type="Proteomes" id="UP001527866">
    <property type="component" value="Unassembled WGS sequence"/>
</dbReference>
<dbReference type="RefSeq" id="WP_270688166.1">
    <property type="nucleotide sequence ID" value="NZ_JAQFWQ010000072.1"/>
</dbReference>
<gene>
    <name evidence="1" type="ORF">O4J56_21650</name>
</gene>
<evidence type="ECO:0000313" key="1">
    <source>
        <dbReference type="EMBL" id="MDA2813265.1"/>
    </source>
</evidence>
<protein>
    <submittedName>
        <fullName evidence="1">Uncharacterized protein</fullName>
    </submittedName>
</protein>
<dbReference type="EMBL" id="JAQFWQ010000072">
    <property type="protein sequence ID" value="MDA2813265.1"/>
    <property type="molecule type" value="Genomic_DNA"/>
</dbReference>
<evidence type="ECO:0000313" key="2">
    <source>
        <dbReference type="Proteomes" id="UP001527866"/>
    </source>
</evidence>
<proteinExistence type="predicted"/>
<organism evidence="1 2">
    <name type="scientific">Nocardiopsis endophytica</name>
    <dbReference type="NCBI Taxonomy" id="3018445"/>
    <lineage>
        <taxon>Bacteria</taxon>
        <taxon>Bacillati</taxon>
        <taxon>Actinomycetota</taxon>
        <taxon>Actinomycetes</taxon>
        <taxon>Streptosporangiales</taxon>
        <taxon>Nocardiopsidaceae</taxon>
        <taxon>Nocardiopsis</taxon>
    </lineage>
</organism>
<name>A0ABT4U8H9_9ACTN</name>
<comment type="caution">
    <text evidence="1">The sequence shown here is derived from an EMBL/GenBank/DDBJ whole genome shotgun (WGS) entry which is preliminary data.</text>
</comment>
<reference evidence="1 2" key="1">
    <citation type="submission" date="2023-01" db="EMBL/GenBank/DDBJ databases">
        <title>Draft genome sequence of Nocardiopsis sp. RSe5-2 isolated from halophytes.</title>
        <authorList>
            <person name="Duangmal K."/>
            <person name="Chantavorakit T."/>
        </authorList>
    </citation>
    <scope>NUCLEOTIDE SEQUENCE [LARGE SCALE GENOMIC DNA]</scope>
    <source>
        <strain evidence="1 2">RSe5-2</strain>
    </source>
</reference>